<dbReference type="EMBL" id="VAHF01000008">
    <property type="protein sequence ID" value="TXG57026.1"/>
    <property type="molecule type" value="Genomic_DNA"/>
</dbReference>
<reference evidence="4" key="1">
    <citation type="journal article" date="2019" name="Gigascience">
        <title>De novo genome assembly of the endangered Acer yangbiense, a plant species with extremely small populations endemic to Yunnan Province, China.</title>
        <authorList>
            <person name="Yang J."/>
            <person name="Wariss H.M."/>
            <person name="Tao L."/>
            <person name="Zhang R."/>
            <person name="Yun Q."/>
            <person name="Hollingsworth P."/>
            <person name="Dao Z."/>
            <person name="Luo G."/>
            <person name="Guo H."/>
            <person name="Ma Y."/>
            <person name="Sun W."/>
        </authorList>
    </citation>
    <scope>NUCLEOTIDE SEQUENCE [LARGE SCALE GENOMIC DNA]</scope>
    <source>
        <strain evidence="4">cv. Malutang</strain>
    </source>
</reference>
<dbReference type="AlphaFoldDB" id="A0A5C7HLA1"/>
<feature type="region of interest" description="Disordered" evidence="1">
    <location>
        <begin position="37"/>
        <end position="73"/>
    </location>
</feature>
<feature type="signal peptide" evidence="2">
    <location>
        <begin position="1"/>
        <end position="21"/>
    </location>
</feature>
<keyword evidence="4" id="KW-1185">Reference proteome</keyword>
<name>A0A5C7HLA1_9ROSI</name>
<feature type="chain" id="PRO_5023060406" evidence="2">
    <location>
        <begin position="22"/>
        <end position="106"/>
    </location>
</feature>
<comment type="caution">
    <text evidence="3">The sequence shown here is derived from an EMBL/GenBank/DDBJ whole genome shotgun (WGS) entry which is preliminary data.</text>
</comment>
<proteinExistence type="predicted"/>
<sequence>MWKSIFPTIIIHLHPFNLSFSLVRVWVVDSDIAAEEGAGRDGDDEIERGSVMRGGETEDGDGGRVDSNAGADSVADRVVRCREEYESEEKTRGRRRVNATNFANEI</sequence>
<evidence type="ECO:0000256" key="1">
    <source>
        <dbReference type="SAM" id="MobiDB-lite"/>
    </source>
</evidence>
<keyword evidence="2" id="KW-0732">Signal</keyword>
<evidence type="ECO:0000256" key="2">
    <source>
        <dbReference type="SAM" id="SignalP"/>
    </source>
</evidence>
<protein>
    <submittedName>
        <fullName evidence="3">Uncharacterized protein</fullName>
    </submittedName>
</protein>
<organism evidence="3 4">
    <name type="scientific">Acer yangbiense</name>
    <dbReference type="NCBI Taxonomy" id="1000413"/>
    <lineage>
        <taxon>Eukaryota</taxon>
        <taxon>Viridiplantae</taxon>
        <taxon>Streptophyta</taxon>
        <taxon>Embryophyta</taxon>
        <taxon>Tracheophyta</taxon>
        <taxon>Spermatophyta</taxon>
        <taxon>Magnoliopsida</taxon>
        <taxon>eudicotyledons</taxon>
        <taxon>Gunneridae</taxon>
        <taxon>Pentapetalae</taxon>
        <taxon>rosids</taxon>
        <taxon>malvids</taxon>
        <taxon>Sapindales</taxon>
        <taxon>Sapindaceae</taxon>
        <taxon>Hippocastanoideae</taxon>
        <taxon>Acereae</taxon>
        <taxon>Acer</taxon>
    </lineage>
</organism>
<evidence type="ECO:0000313" key="3">
    <source>
        <dbReference type="EMBL" id="TXG57026.1"/>
    </source>
</evidence>
<accession>A0A5C7HLA1</accession>
<gene>
    <name evidence="3" type="ORF">EZV62_018339</name>
</gene>
<dbReference type="Proteomes" id="UP000323000">
    <property type="component" value="Chromosome 8"/>
</dbReference>
<evidence type="ECO:0000313" key="4">
    <source>
        <dbReference type="Proteomes" id="UP000323000"/>
    </source>
</evidence>